<dbReference type="EMBL" id="SNVJ01000011">
    <property type="protein sequence ID" value="MXP64363.1"/>
    <property type="molecule type" value="Genomic_DNA"/>
</dbReference>
<comment type="subcellular location">
    <subcellularLocation>
        <location evidence="1">Periplasm</location>
    </subcellularLocation>
</comment>
<dbReference type="GO" id="GO:0043190">
    <property type="term" value="C:ATP-binding cassette (ABC) transporter complex"/>
    <property type="evidence" value="ECO:0007669"/>
    <property type="project" value="InterPro"/>
</dbReference>
<dbReference type="PROSITE" id="PS51318">
    <property type="entry name" value="TAT"/>
    <property type="match status" value="1"/>
</dbReference>
<evidence type="ECO:0000259" key="4">
    <source>
        <dbReference type="Pfam" id="PF00496"/>
    </source>
</evidence>
<keyword evidence="3" id="KW-0732">Signal</keyword>
<evidence type="ECO:0000313" key="6">
    <source>
        <dbReference type="Proteomes" id="UP000460715"/>
    </source>
</evidence>
<evidence type="ECO:0000313" key="5">
    <source>
        <dbReference type="EMBL" id="MXP64363.1"/>
    </source>
</evidence>
<dbReference type="AlphaFoldDB" id="A0A845B9R9"/>
<dbReference type="Gene3D" id="3.10.105.10">
    <property type="entry name" value="Dipeptide-binding Protein, Domain 3"/>
    <property type="match status" value="1"/>
</dbReference>
<dbReference type="InterPro" id="IPR000914">
    <property type="entry name" value="SBP_5_dom"/>
</dbReference>
<dbReference type="RefSeq" id="WP_160937522.1">
    <property type="nucleotide sequence ID" value="NZ_SNVJ01000011.1"/>
</dbReference>
<gene>
    <name evidence="5" type="ORF">E0493_13510</name>
</gene>
<dbReference type="GO" id="GO:0015833">
    <property type="term" value="P:peptide transport"/>
    <property type="evidence" value="ECO:0007669"/>
    <property type="project" value="TreeGrafter"/>
</dbReference>
<dbReference type="OrthoDB" id="9803988at2"/>
<dbReference type="PANTHER" id="PTHR30290:SF38">
    <property type="entry name" value="D,D-DIPEPTIDE-BINDING PERIPLASMIC PROTEIN DDPA-RELATED"/>
    <property type="match status" value="1"/>
</dbReference>
<dbReference type="Pfam" id="PF00496">
    <property type="entry name" value="SBP_bac_5"/>
    <property type="match status" value="1"/>
</dbReference>
<protein>
    <submittedName>
        <fullName evidence="5">ABC transporter substrate-binding protein</fullName>
    </submittedName>
</protein>
<sequence>MILAPPPSLQRRSLLLGAGGTLGLSALPRFAIAQADQRPAITIAVQKISNSNTLEVLREQSNVGERAFSMLWEGLIGRDLLGGLKPIPRLATAWRRVSDSVVELDLRRGVKFHNGDEMTAEDVVFSFGPERMFGDTRPTAQGRTIEIGGDRIPTRAGRDLPPEVPAVARRSWPALERVEIVDKYKLRFHNATPDVTLEGRLSRYGSEIISKRAFIEAETWFDWARRPVLTGPYKVVEFTADQSLLLAAHDEYWGERPPLKSVRLIEIPEVSSRINMLRSGEVQFACDIPPDQIGTVEGDKRLQVQGGTILNHRLTCFDKTHPQLADARVRRAFTHAIDRQAIVDSLWAGRTEVPKGLQWPYYDDMFVADWSVPEYDPAEAQRLLKAAGYKGDPIPYRLLNNYYTNQVPTAQVLVEMWKQVGLNVQIEMKENWSQILSREPGRAVRDWSNSAPFNDPVSSIVNQHGPNGQQQQVGEWSNEEMNKLSVEMETSTDHARRKQIFRRMLAICEREDPAYTVLHQNATFTALPRRLGWKAAPAFAMEFRAHNWKA</sequence>
<accession>A0A845B9R9</accession>
<name>A0A845B9R9_9PROT</name>
<dbReference type="SUPFAM" id="SSF53850">
    <property type="entry name" value="Periplasmic binding protein-like II"/>
    <property type="match status" value="1"/>
</dbReference>
<keyword evidence="6" id="KW-1185">Reference proteome</keyword>
<dbReference type="Gene3D" id="3.40.190.10">
    <property type="entry name" value="Periplasmic binding protein-like II"/>
    <property type="match status" value="1"/>
</dbReference>
<comment type="similarity">
    <text evidence="2">Belongs to the bacterial solute-binding protein 5 family.</text>
</comment>
<reference evidence="5 6" key="1">
    <citation type="submission" date="2019-03" db="EMBL/GenBank/DDBJ databases">
        <title>Roseomonas sp. a novel Roseomonas species isolated from Sea whip Gorgonian.</title>
        <authorList>
            <person name="Li F."/>
            <person name="Pan X."/>
            <person name="Huang S."/>
            <person name="Li Z."/>
            <person name="Meng B."/>
        </authorList>
    </citation>
    <scope>NUCLEOTIDE SEQUENCE [LARGE SCALE GENOMIC DNA]</scope>
    <source>
        <strain evidence="5 6">M0104</strain>
    </source>
</reference>
<dbReference type="GO" id="GO:0030288">
    <property type="term" value="C:outer membrane-bounded periplasmic space"/>
    <property type="evidence" value="ECO:0007669"/>
    <property type="project" value="UniProtKB-ARBA"/>
</dbReference>
<evidence type="ECO:0000256" key="1">
    <source>
        <dbReference type="ARBA" id="ARBA00004418"/>
    </source>
</evidence>
<dbReference type="PANTHER" id="PTHR30290">
    <property type="entry name" value="PERIPLASMIC BINDING COMPONENT OF ABC TRANSPORTER"/>
    <property type="match status" value="1"/>
</dbReference>
<comment type="caution">
    <text evidence="5">The sequence shown here is derived from an EMBL/GenBank/DDBJ whole genome shotgun (WGS) entry which is preliminary data.</text>
</comment>
<organism evidence="5 6">
    <name type="scientific">Teichococcus coralli</name>
    <dbReference type="NCBI Taxonomy" id="2545983"/>
    <lineage>
        <taxon>Bacteria</taxon>
        <taxon>Pseudomonadati</taxon>
        <taxon>Pseudomonadota</taxon>
        <taxon>Alphaproteobacteria</taxon>
        <taxon>Acetobacterales</taxon>
        <taxon>Roseomonadaceae</taxon>
        <taxon>Roseomonas</taxon>
    </lineage>
</organism>
<dbReference type="InterPro" id="IPR030678">
    <property type="entry name" value="Peptide/Ni-bd"/>
</dbReference>
<proteinExistence type="inferred from homology"/>
<dbReference type="PIRSF" id="PIRSF002741">
    <property type="entry name" value="MppA"/>
    <property type="match status" value="1"/>
</dbReference>
<evidence type="ECO:0000256" key="2">
    <source>
        <dbReference type="ARBA" id="ARBA00005695"/>
    </source>
</evidence>
<dbReference type="GO" id="GO:1904680">
    <property type="term" value="F:peptide transmembrane transporter activity"/>
    <property type="evidence" value="ECO:0007669"/>
    <property type="project" value="TreeGrafter"/>
</dbReference>
<dbReference type="Gene3D" id="3.90.76.10">
    <property type="entry name" value="Dipeptide-binding Protein, Domain 1"/>
    <property type="match status" value="1"/>
</dbReference>
<dbReference type="InterPro" id="IPR006311">
    <property type="entry name" value="TAT_signal"/>
</dbReference>
<feature type="domain" description="Solute-binding protein family 5" evidence="4">
    <location>
        <begin position="85"/>
        <end position="460"/>
    </location>
</feature>
<dbReference type="Proteomes" id="UP000460715">
    <property type="component" value="Unassembled WGS sequence"/>
</dbReference>
<evidence type="ECO:0000256" key="3">
    <source>
        <dbReference type="ARBA" id="ARBA00022729"/>
    </source>
</evidence>
<dbReference type="InterPro" id="IPR039424">
    <property type="entry name" value="SBP_5"/>
</dbReference>